<protein>
    <submittedName>
        <fullName evidence="3">ABC transporter family substrate-binding protein</fullName>
    </submittedName>
</protein>
<feature type="compositionally biased region" description="Gly residues" evidence="1">
    <location>
        <begin position="13"/>
        <end position="23"/>
    </location>
</feature>
<dbReference type="Pfam" id="PF00496">
    <property type="entry name" value="SBP_bac_5"/>
    <property type="match status" value="1"/>
</dbReference>
<dbReference type="Gene3D" id="3.10.105.10">
    <property type="entry name" value="Dipeptide-binding Protein, Domain 3"/>
    <property type="match status" value="1"/>
</dbReference>
<dbReference type="OrthoDB" id="7888869at2"/>
<dbReference type="GO" id="GO:0015833">
    <property type="term" value="P:peptide transport"/>
    <property type="evidence" value="ECO:0007669"/>
    <property type="project" value="TreeGrafter"/>
</dbReference>
<sequence length="477" mass="52096">MTGSLLLAACGGGGGSSGGGGTAGDDRAPKAYDVNPQPRDKVKDGGTLRWGINEFPAQWNRNHVDGNLAMAAVVSNALLPSPFLSDEKAEITVNDNYVIDARVTERRPEQVVTYTLNPKARWSDGSPITWADYRTQWRALNGRDPDFRIASSTGYQDIGQVARGKDDFQVVVTFDRPFGDWQSLFSPLLPAATNRTPESFNNAWLNKIPASAGPFKFGGFTFNGSSELLKDRDVRLAVQLGIDRQAIARSDLQGLDWPIALLNNHFFMNTQEGYRDNAGELRAYNPARAKKLLDAAGWQLAGGGGTVRQKDGKPLDLRFVVPSGVQVSKAEGELAQSMLAQIGVKLTIKAVPSDDFFSKYVIPGNFDITPFAYIGTPFPVSSSYGIYANAPDGKTWNANFGRVGSAAVDEAMSRAAQSLDPVRARKETNKADRLIWQQVTVLPLYQRPQTVATRETLANAGARGFYDLRYEDIGFMR</sequence>
<dbReference type="InterPro" id="IPR000914">
    <property type="entry name" value="SBP_5_dom"/>
</dbReference>
<evidence type="ECO:0000313" key="3">
    <source>
        <dbReference type="EMBL" id="TDD13306.1"/>
    </source>
</evidence>
<reference evidence="3 4" key="1">
    <citation type="submission" date="2019-03" db="EMBL/GenBank/DDBJ databases">
        <title>Draft genome sequences of novel Actinobacteria.</title>
        <authorList>
            <person name="Sahin N."/>
            <person name="Ay H."/>
            <person name="Saygin H."/>
        </authorList>
    </citation>
    <scope>NUCLEOTIDE SEQUENCE [LARGE SCALE GENOMIC DNA]</scope>
    <source>
        <strain evidence="3 4">KC712</strain>
    </source>
</reference>
<dbReference type="EMBL" id="SMKP01000179">
    <property type="protein sequence ID" value="TDD13306.1"/>
    <property type="molecule type" value="Genomic_DNA"/>
</dbReference>
<feature type="domain" description="Solute-binding protein family 5" evidence="2">
    <location>
        <begin position="220"/>
        <end position="388"/>
    </location>
</feature>
<dbReference type="GO" id="GO:1904680">
    <property type="term" value="F:peptide transmembrane transporter activity"/>
    <property type="evidence" value="ECO:0007669"/>
    <property type="project" value="TreeGrafter"/>
</dbReference>
<dbReference type="SUPFAM" id="SSF53850">
    <property type="entry name" value="Periplasmic binding protein-like II"/>
    <property type="match status" value="1"/>
</dbReference>
<feature type="region of interest" description="Disordered" evidence="1">
    <location>
        <begin position="13"/>
        <end position="46"/>
    </location>
</feature>
<accession>A0A4V6PCW3</accession>
<dbReference type="InterPro" id="IPR039424">
    <property type="entry name" value="SBP_5"/>
</dbReference>
<evidence type="ECO:0000313" key="4">
    <source>
        <dbReference type="Proteomes" id="UP000294543"/>
    </source>
</evidence>
<organism evidence="3 4">
    <name type="scientific">Nonomuraea diastatica</name>
    <dbReference type="NCBI Taxonomy" id="1848329"/>
    <lineage>
        <taxon>Bacteria</taxon>
        <taxon>Bacillati</taxon>
        <taxon>Actinomycetota</taxon>
        <taxon>Actinomycetes</taxon>
        <taxon>Streptosporangiales</taxon>
        <taxon>Streptosporangiaceae</taxon>
        <taxon>Nonomuraea</taxon>
    </lineage>
</organism>
<proteinExistence type="predicted"/>
<dbReference type="Gene3D" id="3.90.76.10">
    <property type="entry name" value="Dipeptide-binding Protein, Domain 1"/>
    <property type="match status" value="1"/>
</dbReference>
<name>A0A4V6PCW3_9ACTN</name>
<dbReference type="AlphaFoldDB" id="A0A4V6PCW3"/>
<evidence type="ECO:0000256" key="1">
    <source>
        <dbReference type="SAM" id="MobiDB-lite"/>
    </source>
</evidence>
<dbReference type="PANTHER" id="PTHR30290">
    <property type="entry name" value="PERIPLASMIC BINDING COMPONENT OF ABC TRANSPORTER"/>
    <property type="match status" value="1"/>
</dbReference>
<evidence type="ECO:0000259" key="2">
    <source>
        <dbReference type="Pfam" id="PF00496"/>
    </source>
</evidence>
<gene>
    <name evidence="3" type="ORF">E1294_41475</name>
</gene>
<keyword evidence="4" id="KW-1185">Reference proteome</keyword>
<dbReference type="Proteomes" id="UP000294543">
    <property type="component" value="Unassembled WGS sequence"/>
</dbReference>
<dbReference type="CDD" id="cd08501">
    <property type="entry name" value="PBP2_Lpqw"/>
    <property type="match status" value="1"/>
</dbReference>
<dbReference type="PANTHER" id="PTHR30290:SF65">
    <property type="entry name" value="MONOACYL PHOSPHATIDYLINOSITOL TETRAMANNOSIDE-BINDING PROTEIN LPQW-RELATED"/>
    <property type="match status" value="1"/>
</dbReference>
<comment type="caution">
    <text evidence="3">The sequence shown here is derived from an EMBL/GenBank/DDBJ whole genome shotgun (WGS) entry which is preliminary data.</text>
</comment>